<feature type="transmembrane region" description="Helical" evidence="5">
    <location>
        <begin position="283"/>
        <end position="301"/>
    </location>
</feature>
<dbReference type="GO" id="GO:0035879">
    <property type="term" value="P:plasma membrane lactate transport"/>
    <property type="evidence" value="ECO:0007669"/>
    <property type="project" value="TreeGrafter"/>
</dbReference>
<dbReference type="STRING" id="4999.A0A1Y1UMR6"/>
<evidence type="ECO:0000313" key="8">
    <source>
        <dbReference type="Proteomes" id="UP000193218"/>
    </source>
</evidence>
<comment type="subcellular location">
    <subcellularLocation>
        <location evidence="1">Membrane</location>
        <topology evidence="1">Multi-pass membrane protein</topology>
    </subcellularLocation>
</comment>
<proteinExistence type="predicted"/>
<feature type="transmembrane region" description="Helical" evidence="5">
    <location>
        <begin position="452"/>
        <end position="471"/>
    </location>
</feature>
<protein>
    <submittedName>
        <fullName evidence="7">Major facilitator superfamily domain-containing protein</fullName>
    </submittedName>
</protein>
<evidence type="ECO:0000256" key="4">
    <source>
        <dbReference type="ARBA" id="ARBA00023136"/>
    </source>
</evidence>
<dbReference type="InParanoid" id="A0A1Y1UMR6"/>
<accession>A0A1Y1UMR6</accession>
<feature type="domain" description="Major facilitator superfamily (MFS) profile" evidence="6">
    <location>
        <begin position="70"/>
        <end position="475"/>
    </location>
</feature>
<feature type="transmembrane region" description="Helical" evidence="5">
    <location>
        <begin position="59"/>
        <end position="78"/>
    </location>
</feature>
<dbReference type="Gene3D" id="1.20.1250.20">
    <property type="entry name" value="MFS general substrate transporter like domains"/>
    <property type="match status" value="2"/>
</dbReference>
<evidence type="ECO:0000256" key="1">
    <source>
        <dbReference type="ARBA" id="ARBA00004141"/>
    </source>
</evidence>
<dbReference type="AlphaFoldDB" id="A0A1Y1UMR6"/>
<dbReference type="InterPro" id="IPR036259">
    <property type="entry name" value="MFS_trans_sf"/>
</dbReference>
<keyword evidence="8" id="KW-1185">Reference proteome</keyword>
<dbReference type="GeneID" id="33556727"/>
<dbReference type="CDD" id="cd17316">
    <property type="entry name" value="MFS_SV2_like"/>
    <property type="match status" value="1"/>
</dbReference>
<keyword evidence="3 5" id="KW-1133">Transmembrane helix</keyword>
<feature type="transmembrane region" description="Helical" evidence="5">
    <location>
        <begin position="195"/>
        <end position="215"/>
    </location>
</feature>
<dbReference type="Proteomes" id="UP000193218">
    <property type="component" value="Unassembled WGS sequence"/>
</dbReference>
<feature type="transmembrane region" description="Helical" evidence="5">
    <location>
        <begin position="106"/>
        <end position="128"/>
    </location>
</feature>
<keyword evidence="4 5" id="KW-0472">Membrane</keyword>
<feature type="transmembrane region" description="Helical" evidence="5">
    <location>
        <begin position="135"/>
        <end position="153"/>
    </location>
</feature>
<reference evidence="7 8" key="1">
    <citation type="submission" date="2017-03" db="EMBL/GenBank/DDBJ databases">
        <title>Widespread Adenine N6-methylation of Active Genes in Fungi.</title>
        <authorList>
            <consortium name="DOE Joint Genome Institute"/>
            <person name="Mondo S.J."/>
            <person name="Dannebaum R.O."/>
            <person name="Kuo R.C."/>
            <person name="Louie K.B."/>
            <person name="Bewick A.J."/>
            <person name="Labutti K."/>
            <person name="Haridas S."/>
            <person name="Kuo A."/>
            <person name="Salamov A."/>
            <person name="Ahrendt S.R."/>
            <person name="Lau R."/>
            <person name="Bowen B.P."/>
            <person name="Lipzen A."/>
            <person name="Sullivan W."/>
            <person name="Andreopoulos W.B."/>
            <person name="Clum A."/>
            <person name="Lindquist E."/>
            <person name="Daum C."/>
            <person name="Northen T.R."/>
            <person name="Ramamoorthy G."/>
            <person name="Schmitz R.J."/>
            <person name="Gryganskyi A."/>
            <person name="Culley D."/>
            <person name="Magnuson J."/>
            <person name="James T.Y."/>
            <person name="O'Malley M.A."/>
            <person name="Stajich J.E."/>
            <person name="Spatafora J.W."/>
            <person name="Visel A."/>
            <person name="Grigoriev I.V."/>
        </authorList>
    </citation>
    <scope>NUCLEOTIDE SEQUENCE [LARGE SCALE GENOMIC DNA]</scope>
    <source>
        <strain evidence="7 8">NRRL Y-17943</strain>
    </source>
</reference>
<evidence type="ECO:0000256" key="3">
    <source>
        <dbReference type="ARBA" id="ARBA00022989"/>
    </source>
</evidence>
<feature type="transmembrane region" description="Helical" evidence="5">
    <location>
        <begin position="352"/>
        <end position="370"/>
    </location>
</feature>
<dbReference type="PANTHER" id="PTHR23508">
    <property type="entry name" value="CARBOXYLIC ACID TRANSPORTER PROTEIN HOMOLOG"/>
    <property type="match status" value="1"/>
</dbReference>
<dbReference type="OrthoDB" id="5296287at2759"/>
<dbReference type="InterPro" id="IPR020846">
    <property type="entry name" value="MFS_dom"/>
</dbReference>
<feature type="transmembrane region" description="Helical" evidence="5">
    <location>
        <begin position="321"/>
        <end position="345"/>
    </location>
</feature>
<dbReference type="RefSeq" id="XP_021872670.1">
    <property type="nucleotide sequence ID" value="XM_022014919.1"/>
</dbReference>
<name>A0A1Y1UMR6_9TREE</name>
<dbReference type="EMBL" id="NBSH01000003">
    <property type="protein sequence ID" value="ORX38807.1"/>
    <property type="molecule type" value="Genomic_DNA"/>
</dbReference>
<keyword evidence="2 5" id="KW-0812">Transmembrane</keyword>
<dbReference type="PANTHER" id="PTHR23508:SF10">
    <property type="entry name" value="CARBOXYLIC ACID TRANSPORTER PROTEIN HOMOLOG"/>
    <property type="match status" value="1"/>
</dbReference>
<sequence>MSTHDEYPQGHIQTASASSQLATWHAERGNKSFLRACIPSWSHNPVYASEETTKNPFKLLAMVGPMGWLYFFSGWFAWTCDGYDFFAVSLTVDKLGKQFGVDTKKITTAITLTLLFRSVGALIFGVLADRFGRKWVLVCNLLLIAVFELGSGFCNTYQEFLAVRALFGIAMGGIWGQAAATALENVPVAARGICSGILQQGYSAGYLIAAVINLGVVDKEGGTWRELYFIGAGFSVAAAIVRACIPESRQYILAREESRAAGQNTSQKSKMFMKEVVSMLKTNWVRAIWAICMMTGFNFFSHGSQDLYPKYLQTTKGLSSALSSKATIIANCGAIAGGSIAGYVSQYTGRRLAIIICVLYTACWIPLWTLPNNFGGLAAGGFFVQSGVQGAWGIVPIYLGEVSPPAFRASFAGLAYQLGNAASSAAAQIEADAGSRLRIIVRGKEVADYGKIQSILIGAVMAWMLICVFFGPEADGSHFESAAVATQSGSGKAATADLVHIERKAQEDIHDHEHRDIESKA</sequence>
<dbReference type="Pfam" id="PF00083">
    <property type="entry name" value="Sugar_tr"/>
    <property type="match status" value="1"/>
</dbReference>
<evidence type="ECO:0000256" key="2">
    <source>
        <dbReference type="ARBA" id="ARBA00022692"/>
    </source>
</evidence>
<dbReference type="SUPFAM" id="SSF103473">
    <property type="entry name" value="MFS general substrate transporter"/>
    <property type="match status" value="1"/>
</dbReference>
<feature type="transmembrane region" description="Helical" evidence="5">
    <location>
        <begin position="227"/>
        <end position="245"/>
    </location>
</feature>
<dbReference type="PROSITE" id="PS50850">
    <property type="entry name" value="MFS"/>
    <property type="match status" value="1"/>
</dbReference>
<comment type="caution">
    <text evidence="7">The sequence shown here is derived from an EMBL/GenBank/DDBJ whole genome shotgun (WGS) entry which is preliminary data.</text>
</comment>
<dbReference type="GO" id="GO:0005886">
    <property type="term" value="C:plasma membrane"/>
    <property type="evidence" value="ECO:0007669"/>
    <property type="project" value="TreeGrafter"/>
</dbReference>
<dbReference type="InterPro" id="IPR005828">
    <property type="entry name" value="MFS_sugar_transport-like"/>
</dbReference>
<feature type="transmembrane region" description="Helical" evidence="5">
    <location>
        <begin position="165"/>
        <end position="183"/>
    </location>
</feature>
<dbReference type="GO" id="GO:0015355">
    <property type="term" value="F:secondary active monocarboxylate transmembrane transporter activity"/>
    <property type="evidence" value="ECO:0007669"/>
    <property type="project" value="TreeGrafter"/>
</dbReference>
<dbReference type="FunFam" id="1.20.1250.20:FF:000340">
    <property type="entry name" value="MFS transporter, SHS family, lactate transporter"/>
    <property type="match status" value="1"/>
</dbReference>
<evidence type="ECO:0000259" key="6">
    <source>
        <dbReference type="PROSITE" id="PS50850"/>
    </source>
</evidence>
<evidence type="ECO:0000313" key="7">
    <source>
        <dbReference type="EMBL" id="ORX38807.1"/>
    </source>
</evidence>
<evidence type="ECO:0000256" key="5">
    <source>
        <dbReference type="SAM" id="Phobius"/>
    </source>
</evidence>
<gene>
    <name evidence="7" type="ORF">BD324DRAFT_617385</name>
</gene>
<organism evidence="7 8">
    <name type="scientific">Kockovaella imperatae</name>
    <dbReference type="NCBI Taxonomy" id="4999"/>
    <lineage>
        <taxon>Eukaryota</taxon>
        <taxon>Fungi</taxon>
        <taxon>Dikarya</taxon>
        <taxon>Basidiomycota</taxon>
        <taxon>Agaricomycotina</taxon>
        <taxon>Tremellomycetes</taxon>
        <taxon>Tremellales</taxon>
        <taxon>Cuniculitremaceae</taxon>
        <taxon>Kockovaella</taxon>
    </lineage>
</organism>